<feature type="domain" description="C2H2-type" evidence="1">
    <location>
        <begin position="663"/>
        <end position="687"/>
    </location>
</feature>
<keyword evidence="4" id="KW-1185">Reference proteome</keyword>
<feature type="domain" description="C2H2-type" evidence="1">
    <location>
        <begin position="155"/>
        <end position="179"/>
    </location>
</feature>
<dbReference type="GO" id="GO:0050265">
    <property type="term" value="F:RNA uridylyltransferase activity"/>
    <property type="evidence" value="ECO:0007669"/>
    <property type="project" value="TreeGrafter"/>
</dbReference>
<dbReference type="InterPro" id="IPR043519">
    <property type="entry name" value="NT_sf"/>
</dbReference>
<reference evidence="3 4" key="1">
    <citation type="submission" date="2019-08" db="EMBL/GenBank/DDBJ databases">
        <authorList>
            <person name="Alioto T."/>
            <person name="Alioto T."/>
            <person name="Gomez Garrido J."/>
        </authorList>
    </citation>
    <scope>NUCLEOTIDE SEQUENCE [LARGE SCALE GENOMIC DNA]</scope>
</reference>
<dbReference type="InterPro" id="IPR013087">
    <property type="entry name" value="Znf_C2H2_type"/>
</dbReference>
<dbReference type="Gene3D" id="1.10.1410.10">
    <property type="match status" value="1"/>
</dbReference>
<feature type="domain" description="U1-type" evidence="2">
    <location>
        <begin position="751"/>
        <end position="786"/>
    </location>
</feature>
<organism evidence="3 4">
    <name type="scientific">Cinara cedri</name>
    <dbReference type="NCBI Taxonomy" id="506608"/>
    <lineage>
        <taxon>Eukaryota</taxon>
        <taxon>Metazoa</taxon>
        <taxon>Ecdysozoa</taxon>
        <taxon>Arthropoda</taxon>
        <taxon>Hexapoda</taxon>
        <taxon>Insecta</taxon>
        <taxon>Pterygota</taxon>
        <taxon>Neoptera</taxon>
        <taxon>Paraneoptera</taxon>
        <taxon>Hemiptera</taxon>
        <taxon>Sternorrhyncha</taxon>
        <taxon>Aphidomorpha</taxon>
        <taxon>Aphidoidea</taxon>
        <taxon>Aphididae</taxon>
        <taxon>Lachninae</taxon>
        <taxon>Cinara</taxon>
    </lineage>
</organism>
<feature type="domain" description="C2H2-type" evidence="1">
    <location>
        <begin position="858"/>
        <end position="883"/>
    </location>
</feature>
<feature type="domain" description="C2H2-type" evidence="1">
    <location>
        <begin position="630"/>
        <end position="652"/>
    </location>
</feature>
<evidence type="ECO:0000259" key="2">
    <source>
        <dbReference type="SMART" id="SM00451"/>
    </source>
</evidence>
<feature type="domain" description="C2H2-type" evidence="1">
    <location>
        <begin position="823"/>
        <end position="847"/>
    </location>
</feature>
<evidence type="ECO:0000313" key="4">
    <source>
        <dbReference type="Proteomes" id="UP000325440"/>
    </source>
</evidence>
<dbReference type="PANTHER" id="PTHR12271">
    <property type="entry name" value="POLY A POLYMERASE CID PAP -RELATED"/>
    <property type="match status" value="1"/>
</dbReference>
<feature type="domain" description="C2H2-type" evidence="1">
    <location>
        <begin position="376"/>
        <end position="400"/>
    </location>
</feature>
<dbReference type="SUPFAM" id="SSF81631">
    <property type="entry name" value="PAP/OAS1 substrate-binding domain"/>
    <property type="match status" value="1"/>
</dbReference>
<dbReference type="Pfam" id="PF22600">
    <property type="entry name" value="MTPAP-like_central"/>
    <property type="match status" value="1"/>
</dbReference>
<dbReference type="SUPFAM" id="SSF81301">
    <property type="entry name" value="Nucleotidyltransferase"/>
    <property type="match status" value="1"/>
</dbReference>
<feature type="domain" description="U1-type" evidence="2">
    <location>
        <begin position="820"/>
        <end position="854"/>
    </location>
</feature>
<feature type="domain" description="C2H2-type" evidence="1">
    <location>
        <begin position="1077"/>
        <end position="1102"/>
    </location>
</feature>
<feature type="domain" description="U1-type" evidence="2">
    <location>
        <begin position="462"/>
        <end position="494"/>
    </location>
</feature>
<protein>
    <submittedName>
        <fullName evidence="3">Matrin/U1-C-like, C2H2-type zinc finger,Zinc finger C2H2-type</fullName>
    </submittedName>
</protein>
<dbReference type="PANTHER" id="PTHR12271:SF66">
    <property type="entry name" value="TERMINAL URIDYLYLTRANSFERASE TAILOR"/>
    <property type="match status" value="1"/>
</dbReference>
<feature type="domain" description="U1-type" evidence="2">
    <location>
        <begin position="1074"/>
        <end position="1109"/>
    </location>
</feature>
<dbReference type="SMART" id="SM00355">
    <property type="entry name" value="ZnF_C2H2"/>
    <property type="match status" value="11"/>
</dbReference>
<proteinExistence type="predicted"/>
<gene>
    <name evidence="3" type="ORF">CINCED_3A009726</name>
</gene>
<feature type="domain" description="C2H2-type" evidence="1">
    <location>
        <begin position="413"/>
        <end position="436"/>
    </location>
</feature>
<dbReference type="CDD" id="cd05402">
    <property type="entry name" value="NT_PAP_TUTase"/>
    <property type="match status" value="1"/>
</dbReference>
<evidence type="ECO:0000259" key="1">
    <source>
        <dbReference type="SMART" id="SM00355"/>
    </source>
</evidence>
<dbReference type="GO" id="GO:0003676">
    <property type="term" value="F:nucleic acid binding"/>
    <property type="evidence" value="ECO:0007669"/>
    <property type="project" value="InterPro"/>
</dbReference>
<dbReference type="SMART" id="SM00451">
    <property type="entry name" value="ZnF_U1"/>
    <property type="match status" value="6"/>
</dbReference>
<dbReference type="Gene3D" id="3.30.460.10">
    <property type="entry name" value="Beta Polymerase, domain 2"/>
    <property type="match status" value="1"/>
</dbReference>
<evidence type="ECO:0000313" key="3">
    <source>
        <dbReference type="EMBL" id="VVC43543.1"/>
    </source>
</evidence>
<feature type="domain" description="C2H2-type" evidence="1">
    <location>
        <begin position="192"/>
        <end position="216"/>
    </location>
</feature>
<feature type="domain" description="C2H2-type" evidence="1">
    <location>
        <begin position="1044"/>
        <end position="1067"/>
    </location>
</feature>
<accession>A0A5E4NLY8</accession>
<dbReference type="EMBL" id="CABPRJ010002370">
    <property type="protein sequence ID" value="VVC43543.1"/>
    <property type="molecule type" value="Genomic_DNA"/>
</dbReference>
<dbReference type="GO" id="GO:0031123">
    <property type="term" value="P:RNA 3'-end processing"/>
    <property type="evidence" value="ECO:0007669"/>
    <property type="project" value="TreeGrafter"/>
</dbReference>
<name>A0A5E4NLY8_9HEMI</name>
<dbReference type="InterPro" id="IPR003604">
    <property type="entry name" value="Matrin/U1-like-C_Znf_C2H2"/>
</dbReference>
<feature type="domain" description="U1-type" evidence="2">
    <location>
        <begin position="152"/>
        <end position="186"/>
    </location>
</feature>
<dbReference type="GO" id="GO:0008270">
    <property type="term" value="F:zinc ion binding"/>
    <property type="evidence" value="ECO:0007669"/>
    <property type="project" value="InterPro"/>
</dbReference>
<feature type="domain" description="U1-type" evidence="2">
    <location>
        <begin position="373"/>
        <end position="407"/>
    </location>
</feature>
<dbReference type="Proteomes" id="UP000325440">
    <property type="component" value="Unassembled WGS sequence"/>
</dbReference>
<dbReference type="OrthoDB" id="407432at2759"/>
<sequence>MDCKSKTNRLSENKKRKKNNIFYNIQNNQVTSKKTDVKKKMTSNCLIDPCTSNKNEILSISNSPTVCIETLHQKSEHIKSVSNDLVQELHSTGSDASSGLENSNKGTILKYNNPVNFIQCEHGDYFCCRLCHKSQLLIDTRRKLHESKLYYLRKFHCAMCDKGMRSLIDWKTHSVSLCHMEKIRNHPDFVSYECGGCKAVFFENREKILKHCRTAHNDSSGLPYVFKCMNEVFRDCLTTDPGNWKTWTFCGPCKKYSSIKFHCFSSNHVNKKTIHMKCNSCLIDFICNQDVYDKHLISSEHSMLEYLKINKTAINIFNIKLPPVILSRFIIEETKTTCNECRFQMVSNDKIIALHMTECIVKPDLSGKCTINIMKYFCAVCNETVTNFSQWKFHLILPSHLIKCYAIIDLVSYTCEVCLLHCYGNSYHVTEHQNIHPNNSEKHLSMFLAFNFKRINNNLKSGEYYYCEDCMTYAEVNSNSDHWNKSHKTKLKRFYCQPCRTEFFCIEDNNLYSKHILSSEHIILKYVTTKSSVPEQKLLPLVKSLKSQLQNDENRNLYALRNTLDVIKNQDSFITNLYLNWFNIIENQNKAVCITCDDQIEINDTALLTHLLACNQNPESYIHKINMEFFKCLECSFYCKNYHSWEKHVISHLNIESWCLYSYFCEGCTSLLYGRMNDIELHLHSEHKKIIIDMPLETVLLAKQLMRRNNNTKSSHIKCFCEPCKKILNTFEDYSHFNTDSHVSAVASDMIELFYCEHCQVEFYSSNKVYEFHKLTPEHIILSSKANINIDAKLSPKPSKLDTYIFQFINSKQLYDQTQSIGFFCFICDYLCFTLGVWITHTSGKDHIYSAKDHCIDHRCNICKTLMFGKRQHIFDHYSNRFHSILKSFNTCINVKKENDLLLKTNCGTKHMYDMEISKNNQNEATCNSLLESTSKMIGELSIESNHQQNSSILLQGLNESISNIKETPAKLSSDKCQIKSNIQMACCLLNECSNINKTHSITKTNELPFESNNENFSAFYASRIDVLKQLLKENEEIRPQFVFYCTTCDFITTIQIKWDEHNLIDHSNDIELRYQVYCEICNMYQFGTPDSFDKHRNTIEHLNMIDFQKLYNSNNMKNTVDILNEESKIPNKSISTGELCEIAVCNPISDKTSQISDKTDDLSEIIALISNSICGKTNDKIENKNTAVSNTVSVINKQEIISSKNDETEVDNRKVTIEIKGVKPDYRQNSWVELKKILSAYGYFRIYPKYNSAMVIYRKLSCLYQLLKDRENLEKKHKFTISIIFEEEKLPELSKFTVFEFGNKDILLNNINKLFNEINEEIINPDVHKRLMLLMTSVHQCADPLRHFKVGKVYAFGSRMSGLPLKDSDVDLYFDIAYIYNGKAFTGAISNDLYLQEDLVRYFGKVFRSQINDFRQIQLITGARVPIVKFYHIPSNLNCDLSFKSGLSTHNTKLVRLYLALDRRVHWLVCAVVKRWALQNDLKNQSMFTSYALAWLVLFYLMAIKIVPPLKSLRAYASLSTDVMFIEDWDCTFCTPEKALQMWKVPEIPCWDLLLGFFKFYADPNKLKQFVLCPALGEAIPKEKFFDIPTTTPDILGFYKKKTGNVSQRCTKLRNNFFGEGLAVQDPFDLFHNITKTIVPKKLQGFSHLCNKTLEVMHNGIQPYYG</sequence>
<dbReference type="InterPro" id="IPR054708">
    <property type="entry name" value="MTPAP-like_central"/>
</dbReference>
<feature type="domain" description="C2H2-type" evidence="1">
    <location>
        <begin position="754"/>
        <end position="779"/>
    </location>
</feature>